<keyword evidence="3" id="KW-1185">Reference proteome</keyword>
<protein>
    <submittedName>
        <fullName evidence="2">Alpha/beta hydrolase</fullName>
    </submittedName>
</protein>
<dbReference type="RefSeq" id="WP_181581892.1">
    <property type="nucleotide sequence ID" value="NZ_CP059399.1"/>
</dbReference>
<dbReference type="Proteomes" id="UP000515512">
    <property type="component" value="Chromosome"/>
</dbReference>
<evidence type="ECO:0000313" key="2">
    <source>
        <dbReference type="EMBL" id="QLY30694.1"/>
    </source>
</evidence>
<dbReference type="GO" id="GO:0016787">
    <property type="term" value="F:hydrolase activity"/>
    <property type="evidence" value="ECO:0007669"/>
    <property type="project" value="UniProtKB-KW"/>
</dbReference>
<dbReference type="KEGG" id="nhu:H0264_37310"/>
<dbReference type="InterPro" id="IPR029058">
    <property type="entry name" value="AB_hydrolase_fold"/>
</dbReference>
<dbReference type="InterPro" id="IPR000639">
    <property type="entry name" value="Epox_hydrolase-like"/>
</dbReference>
<dbReference type="Pfam" id="PF12697">
    <property type="entry name" value="Abhydrolase_6"/>
    <property type="match status" value="1"/>
</dbReference>
<dbReference type="SUPFAM" id="SSF53474">
    <property type="entry name" value="alpha/beta-Hydrolases"/>
    <property type="match status" value="1"/>
</dbReference>
<proteinExistence type="predicted"/>
<dbReference type="InterPro" id="IPR050266">
    <property type="entry name" value="AB_hydrolase_sf"/>
</dbReference>
<feature type="domain" description="AB hydrolase-1" evidence="1">
    <location>
        <begin position="23"/>
        <end position="271"/>
    </location>
</feature>
<gene>
    <name evidence="2" type="ORF">H0264_37310</name>
</gene>
<evidence type="ECO:0000259" key="1">
    <source>
        <dbReference type="Pfam" id="PF12697"/>
    </source>
</evidence>
<dbReference type="Gene3D" id="3.40.50.1820">
    <property type="entry name" value="alpha/beta hydrolase"/>
    <property type="match status" value="1"/>
</dbReference>
<reference evidence="2 3" key="1">
    <citation type="submission" date="2020-07" db="EMBL/GenBank/DDBJ databases">
        <authorList>
            <person name="Zhuang K."/>
            <person name="Ran Y."/>
        </authorList>
    </citation>
    <scope>NUCLEOTIDE SEQUENCE [LARGE SCALE GENOMIC DNA]</scope>
    <source>
        <strain evidence="2 3">WCH-YHL-001</strain>
    </source>
</reference>
<dbReference type="InterPro" id="IPR000073">
    <property type="entry name" value="AB_hydrolase_1"/>
</dbReference>
<dbReference type="PRINTS" id="PR00412">
    <property type="entry name" value="EPOXHYDRLASE"/>
</dbReference>
<sequence>MTEYLALDGGQIAYEVAGTGPLVVLSHGIGDHRQVFRFLAPQLVAAGYRVASADMRGHGESSMNWTSHDGSQAISRTDVAGDLLALIRHLGGPAVIIGHSLSGGAATIAAAQSPDLVTGVIELGPFTKTQKLAMGAFFTNKRYSKGMTRLLGTMIFKSLGIWMKYLDVAYPIKPADYPEYMAALSEKLQEPGRFAEFMKTGKSTPADAEAQLPNLHRPALIIMGALDPDFADPLAEAEAAVALMPAGIGSVALVEGAGHYPHAENPDRVAELTLAFLKEHAVA</sequence>
<keyword evidence="2" id="KW-0378">Hydrolase</keyword>
<accession>A0A7D6VAC9</accession>
<dbReference type="PANTHER" id="PTHR43798">
    <property type="entry name" value="MONOACYLGLYCEROL LIPASE"/>
    <property type="match status" value="1"/>
</dbReference>
<name>A0A7D6VAC9_9NOCA</name>
<dbReference type="AlphaFoldDB" id="A0A7D6VAC9"/>
<dbReference type="EMBL" id="CP059399">
    <property type="protein sequence ID" value="QLY30694.1"/>
    <property type="molecule type" value="Genomic_DNA"/>
</dbReference>
<evidence type="ECO:0000313" key="3">
    <source>
        <dbReference type="Proteomes" id="UP000515512"/>
    </source>
</evidence>
<organism evidence="2 3">
    <name type="scientific">Nocardia huaxiensis</name>
    <dbReference type="NCBI Taxonomy" id="2755382"/>
    <lineage>
        <taxon>Bacteria</taxon>
        <taxon>Bacillati</taxon>
        <taxon>Actinomycetota</taxon>
        <taxon>Actinomycetes</taxon>
        <taxon>Mycobacteriales</taxon>
        <taxon>Nocardiaceae</taxon>
        <taxon>Nocardia</taxon>
    </lineage>
</organism>